<evidence type="ECO:0000256" key="5">
    <source>
        <dbReference type="ARBA" id="ARBA00022946"/>
    </source>
</evidence>
<evidence type="ECO:0000256" key="7">
    <source>
        <dbReference type="PROSITE-ProRule" id="PRU00409"/>
    </source>
</evidence>
<dbReference type="Pfam" id="PF00364">
    <property type="entry name" value="Biotin_lipoyl"/>
    <property type="match status" value="1"/>
</dbReference>
<dbReference type="SUPFAM" id="SSF52440">
    <property type="entry name" value="PreATP-grasp domain"/>
    <property type="match status" value="1"/>
</dbReference>
<evidence type="ECO:0000256" key="4">
    <source>
        <dbReference type="ARBA" id="ARBA00022840"/>
    </source>
</evidence>
<gene>
    <name evidence="11" type="primary">accA1_1</name>
    <name evidence="11" type="ORF">MAA8898_00952</name>
</gene>
<dbReference type="FunFam" id="2.40.50.100:FF:000003">
    <property type="entry name" value="Acetyl-CoA carboxylase biotin carboxyl carrier protein"/>
    <property type="match status" value="1"/>
</dbReference>
<dbReference type="Proteomes" id="UP000207598">
    <property type="component" value="Unassembled WGS sequence"/>
</dbReference>
<dbReference type="InterPro" id="IPR005482">
    <property type="entry name" value="Biotin_COase_C"/>
</dbReference>
<dbReference type="PANTHER" id="PTHR18866:SF33">
    <property type="entry name" value="METHYLCROTONOYL-COA CARBOXYLASE SUBUNIT ALPHA, MITOCHONDRIAL-RELATED"/>
    <property type="match status" value="1"/>
</dbReference>
<evidence type="ECO:0000259" key="9">
    <source>
        <dbReference type="PROSITE" id="PS50975"/>
    </source>
</evidence>
<dbReference type="CDD" id="cd06850">
    <property type="entry name" value="biotinyl_domain"/>
    <property type="match status" value="1"/>
</dbReference>
<dbReference type="GO" id="GO:0046872">
    <property type="term" value="F:metal ion binding"/>
    <property type="evidence" value="ECO:0007669"/>
    <property type="project" value="InterPro"/>
</dbReference>
<dbReference type="Pfam" id="PF02785">
    <property type="entry name" value="Biotin_carb_C"/>
    <property type="match status" value="1"/>
</dbReference>
<feature type="domain" description="ATP-grasp" evidence="9">
    <location>
        <begin position="120"/>
        <end position="321"/>
    </location>
</feature>
<name>A0A238K190_9RHOB</name>
<dbReference type="PROSITE" id="PS50975">
    <property type="entry name" value="ATP_GRASP"/>
    <property type="match status" value="1"/>
</dbReference>
<dbReference type="InterPro" id="IPR006594">
    <property type="entry name" value="LisH"/>
</dbReference>
<dbReference type="OrthoDB" id="9763189at2"/>
<dbReference type="PROSITE" id="PS50968">
    <property type="entry name" value="BIOTINYL_LIPOYL"/>
    <property type="match status" value="1"/>
</dbReference>
<dbReference type="Pfam" id="PF00289">
    <property type="entry name" value="Biotin_carb_N"/>
    <property type="match status" value="1"/>
</dbReference>
<dbReference type="PROSITE" id="PS50896">
    <property type="entry name" value="LISH"/>
    <property type="match status" value="1"/>
</dbReference>
<evidence type="ECO:0000259" key="10">
    <source>
        <dbReference type="PROSITE" id="PS50979"/>
    </source>
</evidence>
<evidence type="ECO:0000259" key="8">
    <source>
        <dbReference type="PROSITE" id="PS50968"/>
    </source>
</evidence>
<comment type="cofactor">
    <cofactor evidence="1">
        <name>biotin</name>
        <dbReference type="ChEBI" id="CHEBI:57586"/>
    </cofactor>
</comment>
<dbReference type="AlphaFoldDB" id="A0A238K190"/>
<dbReference type="EMBL" id="FXYF01000002">
    <property type="protein sequence ID" value="SMX36660.1"/>
    <property type="molecule type" value="Genomic_DNA"/>
</dbReference>
<reference evidence="11 12" key="1">
    <citation type="submission" date="2017-05" db="EMBL/GenBank/DDBJ databases">
        <authorList>
            <person name="Song R."/>
            <person name="Chenine A.L."/>
            <person name="Ruprecht R.M."/>
        </authorList>
    </citation>
    <scope>NUCLEOTIDE SEQUENCE [LARGE SCALE GENOMIC DNA]</scope>
    <source>
        <strain evidence="11 12">CECT 8898</strain>
    </source>
</reference>
<feature type="domain" description="Biotin carboxylation" evidence="10">
    <location>
        <begin position="1"/>
        <end position="448"/>
    </location>
</feature>
<evidence type="ECO:0000313" key="11">
    <source>
        <dbReference type="EMBL" id="SMX36660.1"/>
    </source>
</evidence>
<dbReference type="Gene3D" id="2.40.50.100">
    <property type="match status" value="1"/>
</dbReference>
<dbReference type="SUPFAM" id="SSF51246">
    <property type="entry name" value="Rudiment single hybrid motif"/>
    <property type="match status" value="1"/>
</dbReference>
<dbReference type="GO" id="GO:0016874">
    <property type="term" value="F:ligase activity"/>
    <property type="evidence" value="ECO:0007669"/>
    <property type="project" value="UniProtKB-KW"/>
</dbReference>
<dbReference type="Pfam" id="PF02786">
    <property type="entry name" value="CPSase_L_D2"/>
    <property type="match status" value="1"/>
</dbReference>
<evidence type="ECO:0000256" key="2">
    <source>
        <dbReference type="ARBA" id="ARBA00022598"/>
    </source>
</evidence>
<proteinExistence type="predicted"/>
<organism evidence="11 12">
    <name type="scientific">Maliponia aquimaris</name>
    <dbReference type="NCBI Taxonomy" id="1673631"/>
    <lineage>
        <taxon>Bacteria</taxon>
        <taxon>Pseudomonadati</taxon>
        <taxon>Pseudomonadota</taxon>
        <taxon>Alphaproteobacteria</taxon>
        <taxon>Rhodobacterales</taxon>
        <taxon>Paracoccaceae</taxon>
        <taxon>Maliponia</taxon>
    </lineage>
</organism>
<keyword evidence="6" id="KW-0092">Biotin</keyword>
<dbReference type="InterPro" id="IPR011764">
    <property type="entry name" value="Biotin_carboxylation_dom"/>
</dbReference>
<dbReference type="InterPro" id="IPR011054">
    <property type="entry name" value="Rudment_hybrid_motif"/>
</dbReference>
<dbReference type="SUPFAM" id="SSF56059">
    <property type="entry name" value="Glutathione synthetase ATP-binding domain-like"/>
    <property type="match status" value="1"/>
</dbReference>
<dbReference type="SUPFAM" id="SSF51230">
    <property type="entry name" value="Single hybrid motif"/>
    <property type="match status" value="1"/>
</dbReference>
<evidence type="ECO:0000256" key="6">
    <source>
        <dbReference type="ARBA" id="ARBA00023267"/>
    </source>
</evidence>
<dbReference type="PROSITE" id="PS00867">
    <property type="entry name" value="CPSASE_2"/>
    <property type="match status" value="1"/>
</dbReference>
<keyword evidence="3 7" id="KW-0547">Nucleotide-binding</keyword>
<dbReference type="GO" id="GO:0005524">
    <property type="term" value="F:ATP binding"/>
    <property type="evidence" value="ECO:0007669"/>
    <property type="project" value="UniProtKB-UniRule"/>
</dbReference>
<evidence type="ECO:0000313" key="12">
    <source>
        <dbReference type="Proteomes" id="UP000207598"/>
    </source>
</evidence>
<accession>A0A238K190</accession>
<dbReference type="FunFam" id="3.30.1490.20:FF:000003">
    <property type="entry name" value="acetyl-CoA carboxylase isoform X1"/>
    <property type="match status" value="1"/>
</dbReference>
<keyword evidence="12" id="KW-1185">Reference proteome</keyword>
<dbReference type="FunFam" id="3.30.470.20:FF:000028">
    <property type="entry name" value="Methylcrotonoyl-CoA carboxylase subunit alpha, mitochondrial"/>
    <property type="match status" value="1"/>
</dbReference>
<dbReference type="InterPro" id="IPR005479">
    <property type="entry name" value="CPAse_ATP-bd"/>
</dbReference>
<dbReference type="PROSITE" id="PS50979">
    <property type="entry name" value="BC"/>
    <property type="match status" value="1"/>
</dbReference>
<keyword evidence="5" id="KW-0809">Transit peptide</keyword>
<dbReference type="PANTHER" id="PTHR18866">
    <property type="entry name" value="CARBOXYLASE:PYRUVATE/ACETYL-COA/PROPIONYL-COA CARBOXYLASE"/>
    <property type="match status" value="1"/>
</dbReference>
<keyword evidence="2" id="KW-0436">Ligase</keyword>
<dbReference type="PROSITE" id="PS00188">
    <property type="entry name" value="BIOTIN"/>
    <property type="match status" value="1"/>
</dbReference>
<dbReference type="RefSeq" id="WP_094019809.1">
    <property type="nucleotide sequence ID" value="NZ_FXYF01000002.1"/>
</dbReference>
<protein>
    <submittedName>
        <fullName evidence="11">Acetyl-/propionyl-coenzyme A carboxylase alpha chain</fullName>
    </submittedName>
</protein>
<dbReference type="InterPro" id="IPR001882">
    <property type="entry name" value="Biotin_BS"/>
</dbReference>
<evidence type="ECO:0000256" key="1">
    <source>
        <dbReference type="ARBA" id="ARBA00001953"/>
    </source>
</evidence>
<feature type="domain" description="Lipoyl-binding" evidence="8">
    <location>
        <begin position="564"/>
        <end position="642"/>
    </location>
</feature>
<dbReference type="InterPro" id="IPR016185">
    <property type="entry name" value="PreATP-grasp_dom_sf"/>
</dbReference>
<dbReference type="InterPro" id="IPR011053">
    <property type="entry name" value="Single_hybrid_motif"/>
</dbReference>
<dbReference type="SMART" id="SM00878">
    <property type="entry name" value="Biotin_carb_C"/>
    <property type="match status" value="1"/>
</dbReference>
<dbReference type="FunFam" id="3.40.50.20:FF:000010">
    <property type="entry name" value="Propionyl-CoA carboxylase subunit alpha"/>
    <property type="match status" value="1"/>
</dbReference>
<dbReference type="InterPro" id="IPR005481">
    <property type="entry name" value="BC-like_N"/>
</dbReference>
<sequence>MFDRILIANRGEIACRVIRTAKAMGIGTVAVHSDADAQALHVALADEAVHIGGAAPAQSYLRGDRIISAALATGCQAIHPGYGFLSENPDFVQEVEAAGLVFIGPSAQAIRKMGLKDAAKRLMQEAGVPVVPGYLGEDQDPGHLEVEAHRIGYPVLIKAVAGGGGKGMRLVEAPEQFIDALERARAEARTAFGNDAVLLERYIQRPRHIEVQVFGDGSRAVHLFERDCSLQRRHQKVIEEAPAPGMTAEMREAMGAAAVRAAEAIGYKGAGTIEFIVDGSDGLRTDGFWFMEMNTRLQVEHPVSEEICGVDLVEWQIRVAAGEPLPARQEDLRITGHAFEARLYAEDVPAGFLPATGTLAELAFPEGMRAETGVRAGDVISPHYDPMIAKLVVHGPSRAVALRRLAAGLRRTRVAGTVTNLAFLGALAEHAGFARGEVDTGLIARDMTALVPSTEVRPQVWAEAALGALCLLDATGWETGFALWAPAWRSVVLEHGGERRDVAVAMQGPGRARVRVEGQEIAARRGAAGWTFDGAPGGGVHVSPGRVTVFADFGVGFTVPDPLVRSDGATAGAALTLAPMPGRVVSVHVHAGQAVLAGDRLAVLEAMKMEHTMVAARDGTIAEVLVREGDQVEAGAPLVRLEETEETAA</sequence>
<dbReference type="InterPro" id="IPR050856">
    <property type="entry name" value="Biotin_carboxylase_complex"/>
</dbReference>
<evidence type="ECO:0000256" key="3">
    <source>
        <dbReference type="ARBA" id="ARBA00022741"/>
    </source>
</evidence>
<dbReference type="InterPro" id="IPR000089">
    <property type="entry name" value="Biotin_lipoyl"/>
</dbReference>
<keyword evidence="4 7" id="KW-0067">ATP-binding</keyword>
<dbReference type="InterPro" id="IPR011761">
    <property type="entry name" value="ATP-grasp"/>
</dbReference>
<dbReference type="Gene3D" id="3.30.470.20">
    <property type="entry name" value="ATP-grasp fold, B domain"/>
    <property type="match status" value="1"/>
</dbReference>